<dbReference type="RefSeq" id="WP_353548758.1">
    <property type="nucleotide sequence ID" value="NZ_AP029612.1"/>
</dbReference>
<reference evidence="5" key="1">
    <citation type="submission" date="2024-02" db="EMBL/GenBank/DDBJ databases">
        <title>Sediminibacterium planktonica sp. nov. and Sediminibacterium longus sp. nov., isolated from surface lake and river water.</title>
        <authorList>
            <person name="Watanabe K."/>
            <person name="Takemine S."/>
            <person name="Ishii Y."/>
            <person name="Ogata Y."/>
            <person name="Shindo C."/>
            <person name="Suda W."/>
        </authorList>
    </citation>
    <scope>NUCLEOTIDE SEQUENCE</scope>
    <source>
        <strain evidence="5">KACHI17</strain>
    </source>
</reference>
<dbReference type="InterPro" id="IPR010016">
    <property type="entry name" value="PxpB"/>
</dbReference>
<dbReference type="SMART" id="SM00796">
    <property type="entry name" value="AHS1"/>
    <property type="match status" value="1"/>
</dbReference>
<dbReference type="GO" id="GO:0005524">
    <property type="term" value="F:ATP binding"/>
    <property type="evidence" value="ECO:0007669"/>
    <property type="project" value="UniProtKB-KW"/>
</dbReference>
<dbReference type="PANTHER" id="PTHR34698:SF2">
    <property type="entry name" value="5-OXOPROLINASE SUBUNIT B"/>
    <property type="match status" value="1"/>
</dbReference>
<dbReference type="EMBL" id="AP029612">
    <property type="protein sequence ID" value="BFG71122.1"/>
    <property type="molecule type" value="Genomic_DNA"/>
</dbReference>
<evidence type="ECO:0000256" key="2">
    <source>
        <dbReference type="ARBA" id="ARBA00022801"/>
    </source>
</evidence>
<proteinExistence type="predicted"/>
<dbReference type="PANTHER" id="PTHR34698">
    <property type="entry name" value="5-OXOPROLINASE SUBUNIT B"/>
    <property type="match status" value="1"/>
</dbReference>
<protein>
    <submittedName>
        <fullName evidence="5">5-oxoprolinase subunit PxpB</fullName>
    </submittedName>
</protein>
<evidence type="ECO:0000256" key="1">
    <source>
        <dbReference type="ARBA" id="ARBA00022741"/>
    </source>
</evidence>
<keyword evidence="2" id="KW-0378">Hydrolase</keyword>
<evidence type="ECO:0000259" key="4">
    <source>
        <dbReference type="SMART" id="SM00796"/>
    </source>
</evidence>
<dbReference type="Pfam" id="PF02682">
    <property type="entry name" value="CT_C_D"/>
    <property type="match status" value="1"/>
</dbReference>
<keyword evidence="3" id="KW-0067">ATP-binding</keyword>
<dbReference type="SUPFAM" id="SSF50891">
    <property type="entry name" value="Cyclophilin-like"/>
    <property type="match status" value="1"/>
</dbReference>
<dbReference type="InterPro" id="IPR003833">
    <property type="entry name" value="CT_C_D"/>
</dbReference>
<gene>
    <name evidence="5" type="primary">pxpB</name>
    <name evidence="5" type="ORF">KACHI17_20030</name>
</gene>
<dbReference type="GO" id="GO:0016787">
    <property type="term" value="F:hydrolase activity"/>
    <property type="evidence" value="ECO:0007669"/>
    <property type="project" value="UniProtKB-KW"/>
</dbReference>
<feature type="domain" description="Carboxyltransferase" evidence="4">
    <location>
        <begin position="7"/>
        <end position="215"/>
    </location>
</feature>
<dbReference type="Gene3D" id="3.30.1360.40">
    <property type="match status" value="1"/>
</dbReference>
<keyword evidence="1" id="KW-0547">Nucleotide-binding</keyword>
<dbReference type="Gene3D" id="2.40.100.10">
    <property type="entry name" value="Cyclophilin-like"/>
    <property type="match status" value="1"/>
</dbReference>
<dbReference type="AlphaFoldDB" id="A0AAT9GKH1"/>
<accession>A0AAT9GKH1</accession>
<name>A0AAT9GKH1_9BACT</name>
<dbReference type="SUPFAM" id="SSF160467">
    <property type="entry name" value="PH0987 N-terminal domain-like"/>
    <property type="match status" value="1"/>
</dbReference>
<dbReference type="NCBIfam" id="TIGR00370">
    <property type="entry name" value="5-oxoprolinase subunit PxpB"/>
    <property type="match status" value="1"/>
</dbReference>
<evidence type="ECO:0000256" key="3">
    <source>
        <dbReference type="ARBA" id="ARBA00022840"/>
    </source>
</evidence>
<sequence>MSAIHSYQCYTIGDHGLTFCFGDRIDIAVNEYVLQLFHQYQKLKPPGIKDCIPAYTTLSFVYDALYFLDRKIDPVVTIQQFVNELLIPNAVTHKRSSSNIIRIPVCYDEKCGPDLTSLASIKEISTDTLIQLHTAVTYRVFMNGFLPGFAYMGKVDEKINAPRLTSPRQKVPAGSVGIAGDQTGIYPLESPGGWQLIGRTPLSLFNTEAVKPCLLEPGDEVQFYPISLTEFQNWSDQ</sequence>
<dbReference type="InterPro" id="IPR029000">
    <property type="entry name" value="Cyclophilin-like_dom_sf"/>
</dbReference>
<organism evidence="5">
    <name type="scientific">Sediminibacterium sp. KACHI17</name>
    <dbReference type="NCBI Taxonomy" id="1751071"/>
    <lineage>
        <taxon>Bacteria</taxon>
        <taxon>Pseudomonadati</taxon>
        <taxon>Bacteroidota</taxon>
        <taxon>Chitinophagia</taxon>
        <taxon>Chitinophagales</taxon>
        <taxon>Chitinophagaceae</taxon>
        <taxon>Sediminibacterium</taxon>
    </lineage>
</organism>
<evidence type="ECO:0000313" key="5">
    <source>
        <dbReference type="EMBL" id="BFG71122.1"/>
    </source>
</evidence>